<dbReference type="AlphaFoldDB" id="A0AAE3CY85"/>
<keyword evidence="2" id="KW-1185">Reference proteome</keyword>
<name>A0AAE3CY85_9HYPH</name>
<dbReference type="EMBL" id="JAICBX010000001">
    <property type="protein sequence ID" value="MBW8635915.1"/>
    <property type="molecule type" value="Genomic_DNA"/>
</dbReference>
<accession>A0AAE3CY85</accession>
<reference evidence="1" key="1">
    <citation type="submission" date="2021-08" db="EMBL/GenBank/DDBJ databases">
        <title>Hoeflea bacterium WL0058 sp. nov., isolated from the sediment.</title>
        <authorList>
            <person name="Wang L."/>
            <person name="Zhang D."/>
        </authorList>
    </citation>
    <scope>NUCLEOTIDE SEQUENCE</scope>
    <source>
        <strain evidence="1">WL0058</strain>
    </source>
</reference>
<gene>
    <name evidence="1" type="ORF">K1W69_01865</name>
</gene>
<evidence type="ECO:0008006" key="3">
    <source>
        <dbReference type="Google" id="ProtNLM"/>
    </source>
</evidence>
<protein>
    <recommendedName>
        <fullName evidence="3">Antifreeze protein</fullName>
    </recommendedName>
</protein>
<comment type="caution">
    <text evidence="1">The sequence shown here is derived from an EMBL/GenBank/DDBJ whole genome shotgun (WGS) entry which is preliminary data.</text>
</comment>
<sequence>MQTLLTWAESWNRLSSAYVHLGLATHEVIWRRSVKLANGSLTPVELTRMVFEKPSAFAKAAERAAAAVATRQDPLLVAEALVQPIGAAARKNAMRLRRG</sequence>
<proteinExistence type="predicted"/>
<evidence type="ECO:0000313" key="2">
    <source>
        <dbReference type="Proteomes" id="UP001196509"/>
    </source>
</evidence>
<evidence type="ECO:0000313" key="1">
    <source>
        <dbReference type="EMBL" id="MBW8635915.1"/>
    </source>
</evidence>
<organism evidence="1 2">
    <name type="scientific">Flavimaribacter sediminis</name>
    <dbReference type="NCBI Taxonomy" id="2865987"/>
    <lineage>
        <taxon>Bacteria</taxon>
        <taxon>Pseudomonadati</taxon>
        <taxon>Pseudomonadota</taxon>
        <taxon>Alphaproteobacteria</taxon>
        <taxon>Hyphomicrobiales</taxon>
        <taxon>Rhizobiaceae</taxon>
        <taxon>Flavimaribacter</taxon>
    </lineage>
</organism>
<dbReference type="Proteomes" id="UP001196509">
    <property type="component" value="Unassembled WGS sequence"/>
</dbReference>
<dbReference type="RefSeq" id="WP_220226632.1">
    <property type="nucleotide sequence ID" value="NZ_JAICBX010000001.1"/>
</dbReference>